<dbReference type="PANTHER" id="PTHR13100:SF10">
    <property type="entry name" value="CELL GROWTH-REGULATING NUCLEOLAR PROTEIN"/>
    <property type="match status" value="1"/>
</dbReference>
<reference evidence="10" key="1">
    <citation type="submission" date="2023-07" db="EMBL/GenBank/DDBJ databases">
        <title>draft genome sequence of fig (Ficus carica).</title>
        <authorList>
            <person name="Takahashi T."/>
            <person name="Nishimura K."/>
        </authorList>
    </citation>
    <scope>NUCLEOTIDE SEQUENCE</scope>
</reference>
<feature type="compositionally biased region" description="Basic and acidic residues" evidence="8">
    <location>
        <begin position="242"/>
        <end position="257"/>
    </location>
</feature>
<evidence type="ECO:0000313" key="11">
    <source>
        <dbReference type="Proteomes" id="UP001187192"/>
    </source>
</evidence>
<gene>
    <name evidence="10" type="ORF">TIFTF001_022201</name>
</gene>
<keyword evidence="3" id="KW-0677">Repeat</keyword>
<keyword evidence="4 7" id="KW-0863">Zinc-finger</keyword>
<dbReference type="FunFam" id="3.30.1490.490:FF:000001">
    <property type="entry name" value="cell growth-regulating nucleolar protein-like"/>
    <property type="match status" value="1"/>
</dbReference>
<dbReference type="SUPFAM" id="SSF57667">
    <property type="entry name" value="beta-beta-alpha zinc fingers"/>
    <property type="match status" value="3"/>
</dbReference>
<dbReference type="Gene3D" id="3.30.160.60">
    <property type="entry name" value="Classic Zinc Finger"/>
    <property type="match status" value="1"/>
</dbReference>
<evidence type="ECO:0000256" key="4">
    <source>
        <dbReference type="ARBA" id="ARBA00022771"/>
    </source>
</evidence>
<keyword evidence="5" id="KW-0862">Zinc</keyword>
<dbReference type="Pfam" id="PF08790">
    <property type="entry name" value="zf-LYAR"/>
    <property type="match status" value="1"/>
</dbReference>
<evidence type="ECO:0000313" key="10">
    <source>
        <dbReference type="EMBL" id="GMN53061.1"/>
    </source>
</evidence>
<dbReference type="Proteomes" id="UP001187192">
    <property type="component" value="Unassembled WGS sequence"/>
</dbReference>
<evidence type="ECO:0000256" key="6">
    <source>
        <dbReference type="ARBA" id="ARBA00023242"/>
    </source>
</evidence>
<evidence type="ECO:0000256" key="3">
    <source>
        <dbReference type="ARBA" id="ARBA00022737"/>
    </source>
</evidence>
<evidence type="ECO:0000256" key="2">
    <source>
        <dbReference type="ARBA" id="ARBA00022723"/>
    </source>
</evidence>
<dbReference type="GO" id="GO:0005730">
    <property type="term" value="C:nucleolus"/>
    <property type="evidence" value="ECO:0007669"/>
    <property type="project" value="TreeGrafter"/>
</dbReference>
<feature type="domain" description="U1-type" evidence="9">
    <location>
        <begin position="139"/>
        <end position="173"/>
    </location>
</feature>
<dbReference type="InterPro" id="IPR014898">
    <property type="entry name" value="Znf_C2H2_LYAR"/>
</dbReference>
<accession>A0AA88AZE3</accession>
<evidence type="ECO:0000256" key="1">
    <source>
        <dbReference type="ARBA" id="ARBA00004123"/>
    </source>
</evidence>
<dbReference type="GO" id="GO:0006364">
    <property type="term" value="P:rRNA processing"/>
    <property type="evidence" value="ECO:0007669"/>
    <property type="project" value="TreeGrafter"/>
</dbReference>
<dbReference type="InterPro" id="IPR036236">
    <property type="entry name" value="Znf_C2H2_sf"/>
</dbReference>
<sequence>MVWFQCEDCGDNLKKPKLPNHFKICSASRLSCIDCGEIFKQESVQGHTQCITEMILNIRARTQTSPFPPAELILSGLEMIAPQHHLRFDSLRQHFLLCNNEEKYGPKGQGKVSNGASAKSNKDAKQPQEFDITVGLSERPPWFCRLCNAKATSRQALLLHAEGKKHKAKARAIHAAKQQPKQTEESAPDAELPSENPPKAELLDKKDGNEPKKQDVSKVESGQNERKESNGNISSKKKRKLEKSDDDSLRKKTKDSSLDVLANGEVIQGGKTGAGEKDSQVKQDKVSKSDHADEETKKINWKKLITSALKTSPEGVLKMKKLRKHVLKALKESGITGEEDQFRNTLEHKINSSSRFTLENKYVRLVSKD</sequence>
<dbReference type="InterPro" id="IPR039999">
    <property type="entry name" value="LYAR"/>
</dbReference>
<dbReference type="GO" id="GO:0008270">
    <property type="term" value="F:zinc ion binding"/>
    <property type="evidence" value="ECO:0007669"/>
    <property type="project" value="UniProtKB-KW"/>
</dbReference>
<dbReference type="AlphaFoldDB" id="A0AA88AZE3"/>
<dbReference type="EMBL" id="BTGU01000044">
    <property type="protein sequence ID" value="GMN53061.1"/>
    <property type="molecule type" value="Genomic_DNA"/>
</dbReference>
<evidence type="ECO:0000256" key="8">
    <source>
        <dbReference type="SAM" id="MobiDB-lite"/>
    </source>
</evidence>
<feature type="compositionally biased region" description="Basic and acidic residues" evidence="8">
    <location>
        <begin position="274"/>
        <end position="297"/>
    </location>
</feature>
<evidence type="ECO:0000256" key="7">
    <source>
        <dbReference type="PROSITE-ProRule" id="PRU01145"/>
    </source>
</evidence>
<keyword evidence="2" id="KW-0479">Metal-binding</keyword>
<comment type="caution">
    <text evidence="10">The sequence shown here is derived from an EMBL/GenBank/DDBJ whole genome shotgun (WGS) entry which is preliminary data.</text>
</comment>
<keyword evidence="6" id="KW-0539">Nucleus</keyword>
<protein>
    <recommendedName>
        <fullName evidence="9">U1-type domain-containing protein</fullName>
    </recommendedName>
</protein>
<evidence type="ECO:0000259" key="9">
    <source>
        <dbReference type="SMART" id="SM00451"/>
    </source>
</evidence>
<dbReference type="GO" id="GO:0000122">
    <property type="term" value="P:negative regulation of transcription by RNA polymerase II"/>
    <property type="evidence" value="ECO:0007669"/>
    <property type="project" value="TreeGrafter"/>
</dbReference>
<name>A0AA88AZE3_FICCA</name>
<feature type="region of interest" description="Disordered" evidence="8">
    <location>
        <begin position="106"/>
        <end position="127"/>
    </location>
</feature>
<dbReference type="InterPro" id="IPR058719">
    <property type="entry name" value="WHD_LYAR"/>
</dbReference>
<dbReference type="SMART" id="SM00451">
    <property type="entry name" value="ZnF_U1"/>
    <property type="match status" value="1"/>
</dbReference>
<dbReference type="Pfam" id="PF25879">
    <property type="entry name" value="WHD_LYAR"/>
    <property type="match status" value="1"/>
</dbReference>
<keyword evidence="11" id="KW-1185">Reference proteome</keyword>
<evidence type="ECO:0000256" key="5">
    <source>
        <dbReference type="ARBA" id="ARBA00022833"/>
    </source>
</evidence>
<organism evidence="10 11">
    <name type="scientific">Ficus carica</name>
    <name type="common">Common fig</name>
    <dbReference type="NCBI Taxonomy" id="3494"/>
    <lineage>
        <taxon>Eukaryota</taxon>
        <taxon>Viridiplantae</taxon>
        <taxon>Streptophyta</taxon>
        <taxon>Embryophyta</taxon>
        <taxon>Tracheophyta</taxon>
        <taxon>Spermatophyta</taxon>
        <taxon>Magnoliopsida</taxon>
        <taxon>eudicotyledons</taxon>
        <taxon>Gunneridae</taxon>
        <taxon>Pentapetalae</taxon>
        <taxon>rosids</taxon>
        <taxon>fabids</taxon>
        <taxon>Rosales</taxon>
        <taxon>Moraceae</taxon>
        <taxon>Ficeae</taxon>
        <taxon>Ficus</taxon>
    </lineage>
</organism>
<proteinExistence type="predicted"/>
<dbReference type="InterPro" id="IPR013087">
    <property type="entry name" value="Znf_C2H2_type"/>
</dbReference>
<dbReference type="PANTHER" id="PTHR13100">
    <property type="entry name" value="CELL GROWTH-REGULATING NUCLEOLAR PROTEIN LYAR"/>
    <property type="match status" value="1"/>
</dbReference>
<dbReference type="GO" id="GO:0003677">
    <property type="term" value="F:DNA binding"/>
    <property type="evidence" value="ECO:0007669"/>
    <property type="project" value="InterPro"/>
</dbReference>
<dbReference type="InterPro" id="IPR003604">
    <property type="entry name" value="Matrin/U1-like-C_Znf_C2H2"/>
</dbReference>
<feature type="region of interest" description="Disordered" evidence="8">
    <location>
        <begin position="168"/>
        <end position="297"/>
    </location>
</feature>
<feature type="compositionally biased region" description="Basic and acidic residues" evidence="8">
    <location>
        <begin position="201"/>
        <end position="229"/>
    </location>
</feature>
<dbReference type="PROSITE" id="PS51804">
    <property type="entry name" value="ZF_C2HC_LYAR"/>
    <property type="match status" value="2"/>
</dbReference>
<dbReference type="Pfam" id="PF12874">
    <property type="entry name" value="zf-met"/>
    <property type="match status" value="1"/>
</dbReference>
<dbReference type="Gene3D" id="3.30.1490.490">
    <property type="match status" value="1"/>
</dbReference>
<comment type="subcellular location">
    <subcellularLocation>
        <location evidence="1">Nucleus</location>
    </subcellularLocation>
</comment>